<dbReference type="AlphaFoldDB" id="A0A1J1HPK1"/>
<dbReference type="Proteomes" id="UP000183832">
    <property type="component" value="Unassembled WGS sequence"/>
</dbReference>
<dbReference type="Gene3D" id="3.40.525.10">
    <property type="entry name" value="CRAL-TRIO lipid binding domain"/>
    <property type="match status" value="1"/>
</dbReference>
<dbReference type="PANTHER" id="PTHR10174">
    <property type="entry name" value="ALPHA-TOCOPHEROL TRANSFER PROTEIN-RELATED"/>
    <property type="match status" value="1"/>
</dbReference>
<evidence type="ECO:0000259" key="1">
    <source>
        <dbReference type="PROSITE" id="PS50191"/>
    </source>
</evidence>
<dbReference type="Pfam" id="PF00650">
    <property type="entry name" value="CRAL_TRIO"/>
    <property type="match status" value="1"/>
</dbReference>
<sequence>MEAYQSKSITPVDNYEYKLSDELKKIAEEELRETEEIRNHGLKTMRDWIMNNPRIEKCRMDSKFILRFLRFRKYSIPMAQEALERYLVFREGAYGFDWFSNLDYMKPNIKTLVDNEVLTVLPKRDKLGRKCLFFKMSSIDPSLPKIGEDLLTLGTLIIETLMDDEENQIRGLNYIADVSNLGLRHAQILPLEVMYKFGKNIEKTCAVRHKGFHCINVHPSLQFLVSFAMKHMPEKLRDRVKFYTNVNEVDVIDKDYLPEGYGGSTKIKEMMDPWRKILDDRKEFFLNYSNMKVNRNLYPKPIVDCVVGTLKIPLNSSDLFEKTSNCTDEELTGIQGSFRKLEID</sequence>
<dbReference type="GO" id="GO:0016020">
    <property type="term" value="C:membrane"/>
    <property type="evidence" value="ECO:0007669"/>
    <property type="project" value="TreeGrafter"/>
</dbReference>
<keyword evidence="3" id="KW-1185">Reference proteome</keyword>
<dbReference type="Gene3D" id="1.10.8.20">
    <property type="entry name" value="N-terminal domain of phosphatidylinositol transfer protein sec14p"/>
    <property type="match status" value="1"/>
</dbReference>
<dbReference type="InterPro" id="IPR036273">
    <property type="entry name" value="CRAL/TRIO_N_dom_sf"/>
</dbReference>
<dbReference type="PANTHER" id="PTHR10174:SF208">
    <property type="entry name" value="CRAL-TRIO DOMAIN-CONTAINING PROTEIN DDB_G0278031"/>
    <property type="match status" value="1"/>
</dbReference>
<organism evidence="2 3">
    <name type="scientific">Clunio marinus</name>
    <dbReference type="NCBI Taxonomy" id="568069"/>
    <lineage>
        <taxon>Eukaryota</taxon>
        <taxon>Metazoa</taxon>
        <taxon>Ecdysozoa</taxon>
        <taxon>Arthropoda</taxon>
        <taxon>Hexapoda</taxon>
        <taxon>Insecta</taxon>
        <taxon>Pterygota</taxon>
        <taxon>Neoptera</taxon>
        <taxon>Endopterygota</taxon>
        <taxon>Diptera</taxon>
        <taxon>Nematocera</taxon>
        <taxon>Chironomoidea</taxon>
        <taxon>Chironomidae</taxon>
        <taxon>Clunio</taxon>
    </lineage>
</organism>
<evidence type="ECO:0000313" key="2">
    <source>
        <dbReference type="EMBL" id="CRK89975.1"/>
    </source>
</evidence>
<dbReference type="PROSITE" id="PS50191">
    <property type="entry name" value="CRAL_TRIO"/>
    <property type="match status" value="1"/>
</dbReference>
<protein>
    <submittedName>
        <fullName evidence="2">CLUMA_CG003703, isoform A</fullName>
    </submittedName>
</protein>
<accession>A0A1J1HPK1</accession>
<proteinExistence type="predicted"/>
<dbReference type="InterPro" id="IPR001251">
    <property type="entry name" value="CRAL-TRIO_dom"/>
</dbReference>
<dbReference type="EMBL" id="CVRI01000015">
    <property type="protein sequence ID" value="CRK89975.1"/>
    <property type="molecule type" value="Genomic_DNA"/>
</dbReference>
<dbReference type="SMART" id="SM01100">
    <property type="entry name" value="CRAL_TRIO_N"/>
    <property type="match status" value="1"/>
</dbReference>
<feature type="domain" description="CRAL-TRIO" evidence="1">
    <location>
        <begin position="105"/>
        <end position="269"/>
    </location>
</feature>
<dbReference type="OrthoDB" id="1434354at2759"/>
<dbReference type="PRINTS" id="PR00180">
    <property type="entry name" value="CRETINALDHBP"/>
</dbReference>
<dbReference type="CDD" id="cd00170">
    <property type="entry name" value="SEC14"/>
    <property type="match status" value="1"/>
</dbReference>
<name>A0A1J1HPK1_9DIPT</name>
<reference evidence="2 3" key="1">
    <citation type="submission" date="2015-04" db="EMBL/GenBank/DDBJ databases">
        <authorList>
            <person name="Syromyatnikov M.Y."/>
            <person name="Popov V.N."/>
        </authorList>
    </citation>
    <scope>NUCLEOTIDE SEQUENCE [LARGE SCALE GENOMIC DNA]</scope>
</reference>
<dbReference type="SUPFAM" id="SSF52087">
    <property type="entry name" value="CRAL/TRIO domain"/>
    <property type="match status" value="1"/>
</dbReference>
<gene>
    <name evidence="2" type="primary">similar to Clavesin-1</name>
    <name evidence="2" type="ORF">CLUMA_CG003703</name>
</gene>
<evidence type="ECO:0000313" key="3">
    <source>
        <dbReference type="Proteomes" id="UP000183832"/>
    </source>
</evidence>
<dbReference type="STRING" id="568069.A0A1J1HPK1"/>
<dbReference type="InterPro" id="IPR011074">
    <property type="entry name" value="CRAL/TRIO_N_dom"/>
</dbReference>
<dbReference type="InterPro" id="IPR036865">
    <property type="entry name" value="CRAL-TRIO_dom_sf"/>
</dbReference>
<dbReference type="GO" id="GO:1902936">
    <property type="term" value="F:phosphatidylinositol bisphosphate binding"/>
    <property type="evidence" value="ECO:0007669"/>
    <property type="project" value="TreeGrafter"/>
</dbReference>
<dbReference type="SUPFAM" id="SSF46938">
    <property type="entry name" value="CRAL/TRIO N-terminal domain"/>
    <property type="match status" value="1"/>
</dbReference>